<dbReference type="Proteomes" id="UP001499863">
    <property type="component" value="Unassembled WGS sequence"/>
</dbReference>
<evidence type="ECO:0000313" key="4">
    <source>
        <dbReference type="Proteomes" id="UP001499863"/>
    </source>
</evidence>
<dbReference type="PANTHER" id="PTHR42733:SF12">
    <property type="entry name" value="PROTEINASE"/>
    <property type="match status" value="1"/>
</dbReference>
<dbReference type="NCBIfam" id="TIGR01382">
    <property type="entry name" value="PfpI"/>
    <property type="match status" value="1"/>
</dbReference>
<protein>
    <submittedName>
        <fullName evidence="3">Type 1 glutamine amidotransferase domain-containing protein</fullName>
    </submittedName>
</protein>
<comment type="caution">
    <text evidence="3">The sequence shown here is derived from an EMBL/GenBank/DDBJ whole genome shotgun (WGS) entry which is preliminary data.</text>
</comment>
<comment type="similarity">
    <text evidence="1">Belongs to the peptidase C56 family.</text>
</comment>
<evidence type="ECO:0000259" key="2">
    <source>
        <dbReference type="Pfam" id="PF01965"/>
    </source>
</evidence>
<feature type="domain" description="DJ-1/PfpI" evidence="2">
    <location>
        <begin position="9"/>
        <end position="174"/>
    </location>
</feature>
<dbReference type="InterPro" id="IPR006286">
    <property type="entry name" value="C56_PfpI-like"/>
</dbReference>
<dbReference type="PROSITE" id="PS51276">
    <property type="entry name" value="PEPTIDASE_C56_PFPI"/>
    <property type="match status" value="1"/>
</dbReference>
<dbReference type="RefSeq" id="WP_344333044.1">
    <property type="nucleotide sequence ID" value="NZ_BAAAKJ010000126.1"/>
</dbReference>
<sequence>MTRDSKALAIVTNYGVEQDELLVPLRHLRDDGVQVDIAAVEEGDIRTLVRDKEPGETVRPTHTLGQVDAADYDLLLIPGGTINADTLRLHDEAVHLVRAFSATGRAIAAICHGPWLLAEAGVAAGKRLTSFPSLRTDLTNAGAEWSDEPLVDDDTGGWRLVTSRNPDDLDAFIRGIDAALRRPAPTAGRPG</sequence>
<dbReference type="EMBL" id="BAAAKJ010000126">
    <property type="protein sequence ID" value="GAA1392630.1"/>
    <property type="molecule type" value="Genomic_DNA"/>
</dbReference>
<name>A0ABP4IKH0_9ACTN</name>
<gene>
    <name evidence="3" type="ORF">GCM10009639_24600</name>
</gene>
<dbReference type="InterPro" id="IPR002818">
    <property type="entry name" value="DJ-1/PfpI"/>
</dbReference>
<dbReference type="SUPFAM" id="SSF52317">
    <property type="entry name" value="Class I glutamine amidotransferase-like"/>
    <property type="match status" value="1"/>
</dbReference>
<dbReference type="CDD" id="cd03134">
    <property type="entry name" value="GATase1_PfpI_like"/>
    <property type="match status" value="1"/>
</dbReference>
<keyword evidence="4" id="KW-1185">Reference proteome</keyword>
<keyword evidence="3" id="KW-0315">Glutamine amidotransferase</keyword>
<evidence type="ECO:0000256" key="1">
    <source>
        <dbReference type="ARBA" id="ARBA00008542"/>
    </source>
</evidence>
<dbReference type="Gene3D" id="3.40.50.880">
    <property type="match status" value="1"/>
</dbReference>
<reference evidence="4" key="1">
    <citation type="journal article" date="2019" name="Int. J. Syst. Evol. Microbiol.">
        <title>The Global Catalogue of Microorganisms (GCM) 10K type strain sequencing project: providing services to taxonomists for standard genome sequencing and annotation.</title>
        <authorList>
            <consortium name="The Broad Institute Genomics Platform"/>
            <consortium name="The Broad Institute Genome Sequencing Center for Infectious Disease"/>
            <person name="Wu L."/>
            <person name="Ma J."/>
        </authorList>
    </citation>
    <scope>NUCLEOTIDE SEQUENCE [LARGE SCALE GENOMIC DNA]</scope>
    <source>
        <strain evidence="4">JCM 12393</strain>
    </source>
</reference>
<accession>A0ABP4IKH0</accession>
<dbReference type="Pfam" id="PF01965">
    <property type="entry name" value="DJ-1_PfpI"/>
    <property type="match status" value="1"/>
</dbReference>
<dbReference type="PANTHER" id="PTHR42733">
    <property type="entry name" value="DJ-1 PROTEIN"/>
    <property type="match status" value="1"/>
</dbReference>
<dbReference type="InterPro" id="IPR029062">
    <property type="entry name" value="Class_I_gatase-like"/>
</dbReference>
<proteinExistence type="inferred from homology"/>
<evidence type="ECO:0000313" key="3">
    <source>
        <dbReference type="EMBL" id="GAA1392630.1"/>
    </source>
</evidence>
<organism evidence="3 4">
    <name type="scientific">Kitasatospora putterlickiae</name>
    <dbReference type="NCBI Taxonomy" id="221725"/>
    <lineage>
        <taxon>Bacteria</taxon>
        <taxon>Bacillati</taxon>
        <taxon>Actinomycetota</taxon>
        <taxon>Actinomycetes</taxon>
        <taxon>Kitasatosporales</taxon>
        <taxon>Streptomycetaceae</taxon>
        <taxon>Kitasatospora</taxon>
    </lineage>
</organism>